<feature type="transmembrane region" description="Helical" evidence="6">
    <location>
        <begin position="459"/>
        <end position="480"/>
    </location>
</feature>
<feature type="transmembrane region" description="Helical" evidence="6">
    <location>
        <begin position="786"/>
        <end position="805"/>
    </location>
</feature>
<keyword evidence="2" id="KW-1003">Cell membrane</keyword>
<sequence length="823" mass="91617">MKGYWQDAWTASLWFWRGLKRGDWVWLLLAVVIASASVTFVEQLGKTVKDSMLRQAANDLGADYVLRSSRTIDDQWTTLAGELDLQTAQTETLVTMALSGGRFQLVRLKGVSSNYPLRNYQNRFPAVMPSDKTSEQRSVWVESALIPLMQLQDDSTITLGKTEFALGGTFQPLGAAGGMGAFSHQMVIPLADMAATELKGPGSRVEYELALIGTPNAIERFAEAVDAEQNPHLQSLSAQAPSQDLAQSLDTAWLFLELSALSAVLVAGLSILIASRFYLQRWQNSIALMRAFGAQRAQMTRLFAFQLSWLAIIASGVGVALGAGLFQASLPLLWDYFDPLVPAYQPSIYVHGFLMGFLVLWSFAWQAYRHAVSTSPMQLLKNLSRQPQMRQWLVSLGLILLVVMLMTGYVWWVLVGLVAAGVVLYLAALGLLRFVGWLQRRSRGWLKLSLAALLREPGLVKIQLISMGLVLFVLMLMTFVRHDLMANWQASLPANTPDTFIVNVQPDQKDTVQTVLKGDGIETNLVPMARGRLVAVNDEPIRAQEQESNRARRLLERESNIAVLETPPAYNEMLAESEPKHGLPQVSLEEGMAELFGLQLNDVLTFSFSGQDWRYEVTSIRKVQWQSFRLNFFFIVQPEADRLLPISYIGNFALADRSVDVNALTQQLAQQAPGVLLIDARRILTQVQTIMSQASWAVSGLYGFTLLASLIVLFTATMASQQTRVQSWLLLRTLGATQRDITKIGLMEFILLGALAGLLAATFAQLAGLAVNQFVLEVSPEWNPELWVISVVSGAMILWLIGWLTQKRYLRLSPRRMAQKWSD</sequence>
<dbReference type="InterPro" id="IPR038766">
    <property type="entry name" value="Membrane_comp_ABC_pdt"/>
</dbReference>
<organism evidence="8 9">
    <name type="scientific">Hydrogenovibrio thermophilus</name>
    <dbReference type="NCBI Taxonomy" id="265883"/>
    <lineage>
        <taxon>Bacteria</taxon>
        <taxon>Pseudomonadati</taxon>
        <taxon>Pseudomonadota</taxon>
        <taxon>Gammaproteobacteria</taxon>
        <taxon>Thiotrichales</taxon>
        <taxon>Piscirickettsiaceae</taxon>
        <taxon>Hydrogenovibrio</taxon>
    </lineage>
</organism>
<dbReference type="PANTHER" id="PTHR30287">
    <property type="entry name" value="MEMBRANE COMPONENT OF PREDICTED ABC SUPERFAMILY METABOLITE UPTAKE TRANSPORTER"/>
    <property type="match status" value="1"/>
</dbReference>
<feature type="transmembrane region" description="Helical" evidence="6">
    <location>
        <begin position="24"/>
        <end position="41"/>
    </location>
</feature>
<evidence type="ECO:0000313" key="9">
    <source>
        <dbReference type="Proteomes" id="UP000285478"/>
    </source>
</evidence>
<evidence type="ECO:0000256" key="6">
    <source>
        <dbReference type="SAM" id="Phobius"/>
    </source>
</evidence>
<keyword evidence="5 6" id="KW-0472">Membrane</keyword>
<dbReference type="InterPro" id="IPR003838">
    <property type="entry name" value="ABC3_permease_C"/>
</dbReference>
<keyword evidence="9" id="KW-1185">Reference proteome</keyword>
<dbReference type="AlphaFoldDB" id="A0A410H1I6"/>
<reference evidence="8 9" key="1">
    <citation type="journal article" date="2018" name="Environ. Microbiol.">
        <title>Genomes of ubiquitous marine and hypersaline Hydrogenovibrio, Thiomicrorhabdus and Thiomicrospira spp. encode a diversity of mechanisms to sustain chemolithoautotrophy in heterogeneous environments.</title>
        <authorList>
            <person name="Scott K.M."/>
            <person name="Williams J."/>
            <person name="Porter C.M.B."/>
            <person name="Russel S."/>
            <person name="Harmer T.L."/>
            <person name="Paul J.H."/>
            <person name="Antonen K.M."/>
            <person name="Bridges M.K."/>
            <person name="Camper G.J."/>
            <person name="Campla C.K."/>
            <person name="Casella L.G."/>
            <person name="Chase E."/>
            <person name="Conrad J.W."/>
            <person name="Cruz M.C."/>
            <person name="Dunlap D.S."/>
            <person name="Duran L."/>
            <person name="Fahsbender E.M."/>
            <person name="Goldsmith D.B."/>
            <person name="Keeley R.F."/>
            <person name="Kondoff M.R."/>
            <person name="Kussy B.I."/>
            <person name="Lane M.K."/>
            <person name="Lawler S."/>
            <person name="Leigh B.A."/>
            <person name="Lewis C."/>
            <person name="Lostal L.M."/>
            <person name="Marking D."/>
            <person name="Mancera P.A."/>
            <person name="McClenthan E.C."/>
            <person name="McIntyre E.A."/>
            <person name="Mine J.A."/>
            <person name="Modi S."/>
            <person name="Moore B.D."/>
            <person name="Morgan W.A."/>
            <person name="Nelson K.M."/>
            <person name="Nguyen K.N."/>
            <person name="Ogburn N."/>
            <person name="Parrino D.G."/>
            <person name="Pedapudi A.D."/>
            <person name="Pelham R.P."/>
            <person name="Preece A.M."/>
            <person name="Rampersad E.A."/>
            <person name="Richardson J.C."/>
            <person name="Rodgers C.M."/>
            <person name="Schaffer B.L."/>
            <person name="Sheridan N.E."/>
            <person name="Solone M.R."/>
            <person name="Staley Z.R."/>
            <person name="Tabuchi M."/>
            <person name="Waide R.J."/>
            <person name="Wanjugi P.W."/>
            <person name="Young S."/>
            <person name="Clum A."/>
            <person name="Daum C."/>
            <person name="Huntemann M."/>
            <person name="Ivanova N."/>
            <person name="Kyrpides N."/>
            <person name="Mikhailova N."/>
            <person name="Palaniappan K."/>
            <person name="Pillay M."/>
            <person name="Reddy T.B.K."/>
            <person name="Shapiro N."/>
            <person name="Stamatis D."/>
            <person name="Varghese N."/>
            <person name="Woyke T."/>
            <person name="Boden R."/>
            <person name="Freyermuth S.K."/>
            <person name="Kerfeld C.A."/>
        </authorList>
    </citation>
    <scope>NUCLEOTIDE SEQUENCE [LARGE SCALE GENOMIC DNA]</scope>
    <source>
        <strain evidence="8 9">JR-2</strain>
    </source>
</reference>
<feature type="transmembrane region" description="Helical" evidence="6">
    <location>
        <begin position="696"/>
        <end position="716"/>
    </location>
</feature>
<feature type="transmembrane region" description="Helical" evidence="6">
    <location>
        <begin position="348"/>
        <end position="368"/>
    </location>
</feature>
<accession>A0A410H1I6</accession>
<feature type="transmembrane region" description="Helical" evidence="6">
    <location>
        <begin position="749"/>
        <end position="774"/>
    </location>
</feature>
<evidence type="ECO:0000256" key="1">
    <source>
        <dbReference type="ARBA" id="ARBA00004651"/>
    </source>
</evidence>
<keyword evidence="4 6" id="KW-1133">Transmembrane helix</keyword>
<gene>
    <name evidence="8" type="ORF">EPV75_03380</name>
</gene>
<feature type="transmembrane region" description="Helical" evidence="6">
    <location>
        <begin position="252"/>
        <end position="279"/>
    </location>
</feature>
<dbReference type="RefSeq" id="WP_128384466.1">
    <property type="nucleotide sequence ID" value="NZ_CP035033.1"/>
</dbReference>
<evidence type="ECO:0000256" key="2">
    <source>
        <dbReference type="ARBA" id="ARBA00022475"/>
    </source>
</evidence>
<dbReference type="EMBL" id="CP035033">
    <property type="protein sequence ID" value="QAB14780.1"/>
    <property type="molecule type" value="Genomic_DNA"/>
</dbReference>
<evidence type="ECO:0000256" key="3">
    <source>
        <dbReference type="ARBA" id="ARBA00022692"/>
    </source>
</evidence>
<dbReference type="Pfam" id="PF02687">
    <property type="entry name" value="FtsX"/>
    <property type="match status" value="2"/>
</dbReference>
<dbReference type="GO" id="GO:0005886">
    <property type="term" value="C:plasma membrane"/>
    <property type="evidence" value="ECO:0007669"/>
    <property type="project" value="UniProtKB-SubCell"/>
</dbReference>
<protein>
    <submittedName>
        <fullName evidence="8">FtsX-like permease family protein</fullName>
    </submittedName>
</protein>
<evidence type="ECO:0000313" key="8">
    <source>
        <dbReference type="EMBL" id="QAB14780.1"/>
    </source>
</evidence>
<dbReference type="Proteomes" id="UP000285478">
    <property type="component" value="Chromosome"/>
</dbReference>
<dbReference type="PANTHER" id="PTHR30287:SF1">
    <property type="entry name" value="INNER MEMBRANE PROTEIN"/>
    <property type="match status" value="1"/>
</dbReference>
<evidence type="ECO:0000256" key="4">
    <source>
        <dbReference type="ARBA" id="ARBA00022989"/>
    </source>
</evidence>
<proteinExistence type="predicted"/>
<comment type="subcellular location">
    <subcellularLocation>
        <location evidence="1">Cell membrane</location>
        <topology evidence="1">Multi-pass membrane protein</topology>
    </subcellularLocation>
</comment>
<feature type="transmembrane region" description="Helical" evidence="6">
    <location>
        <begin position="418"/>
        <end position="438"/>
    </location>
</feature>
<name>A0A410H1I6_9GAMM</name>
<feature type="domain" description="ABC3 transporter permease C-terminal" evidence="7">
    <location>
        <begin position="702"/>
        <end position="814"/>
    </location>
</feature>
<evidence type="ECO:0000259" key="7">
    <source>
        <dbReference type="Pfam" id="PF02687"/>
    </source>
</evidence>
<feature type="domain" description="ABC3 transporter permease C-terminal" evidence="7">
    <location>
        <begin position="260"/>
        <end position="376"/>
    </location>
</feature>
<feature type="transmembrane region" description="Helical" evidence="6">
    <location>
        <begin position="300"/>
        <end position="328"/>
    </location>
</feature>
<feature type="transmembrane region" description="Helical" evidence="6">
    <location>
        <begin position="389"/>
        <end position="412"/>
    </location>
</feature>
<evidence type="ECO:0000256" key="5">
    <source>
        <dbReference type="ARBA" id="ARBA00023136"/>
    </source>
</evidence>
<dbReference type="KEGG" id="htr:EPV75_03380"/>
<keyword evidence="3 6" id="KW-0812">Transmembrane</keyword>